<organism evidence="1 2">
    <name type="scientific">Clavispora lusitaniae</name>
    <name type="common">Candida lusitaniae</name>
    <dbReference type="NCBI Taxonomy" id="36911"/>
    <lineage>
        <taxon>Eukaryota</taxon>
        <taxon>Fungi</taxon>
        <taxon>Dikarya</taxon>
        <taxon>Ascomycota</taxon>
        <taxon>Saccharomycotina</taxon>
        <taxon>Pichiomycetes</taxon>
        <taxon>Metschnikowiaceae</taxon>
        <taxon>Clavispora</taxon>
    </lineage>
</organism>
<evidence type="ECO:0000313" key="2">
    <source>
        <dbReference type="Proteomes" id="UP000326582"/>
    </source>
</evidence>
<dbReference type="Proteomes" id="UP000326582">
    <property type="component" value="Chromosome 3"/>
</dbReference>
<gene>
    <name evidence="1" type="ORF">EJF14_30399</name>
</gene>
<dbReference type="EMBL" id="CP038486">
    <property type="protein sequence ID" value="QFZ27429.1"/>
    <property type="molecule type" value="Genomic_DNA"/>
</dbReference>
<proteinExistence type="predicted"/>
<accession>A0ACD0WJE0</accession>
<name>A0ACD0WJE0_CLALS</name>
<protein>
    <submittedName>
        <fullName evidence="1">Protoheme IX</fullName>
    </submittedName>
</protein>
<keyword evidence="2" id="KW-1185">Reference proteome</keyword>
<reference evidence="2" key="1">
    <citation type="journal article" date="2019" name="MBio">
        <title>Comparative genomics for the elucidation of multidrug resistance (MDR) in Candida lusitaniae.</title>
        <authorList>
            <person name="Kannan A."/>
            <person name="Asner S.A."/>
            <person name="Trachsel E."/>
            <person name="Kelly S."/>
            <person name="Parker J."/>
            <person name="Sanglard D."/>
        </authorList>
    </citation>
    <scope>NUCLEOTIDE SEQUENCE [LARGE SCALE GENOMIC DNA]</scope>
    <source>
        <strain evidence="2">P1</strain>
    </source>
</reference>
<sequence>MSARLAIIPRVHFTPSLNYFYNNSNKLLKLERGFISNQFLSSRRKHIPAERITEPTHLVYEDKKATSFGEVATKVLSCQDSDARSSQKLTDPTNTKQTIPFPIKPKANTNQKKIRNSKGLLNPYVKLTKPNLTVLVTLSSICSYAISPNSVSITELAFLTLGTALCSGSANAINMGREPEFDKRMMRTSMRPVVTGLVTPRQAYQFALVTGAIGCTILYFGVNPTVSLLGFLNIGLYAWIYTSLKRRSIVNTWVGAVVGAIPPLMGWAASSSLTHPGSWCLAALLYAWQFPHFNALSHNIAEQYKSAGYVMAAAENPKLNARVALRYSLLMFPICFGLSYYGVTDWYFQIDSAIANAWMTVLAYRFWNQQRKNHARGNHPTPEAIQMANFHAKKLFWCSVWQLPAVLILAMLHKKGQWDRLEKYLGFGVAPEKGTELPSI</sequence>
<evidence type="ECO:0000313" key="1">
    <source>
        <dbReference type="EMBL" id="QFZ27429.1"/>
    </source>
</evidence>